<dbReference type="InterPro" id="IPR001753">
    <property type="entry name" value="Enoyl-CoA_hydra/iso"/>
</dbReference>
<dbReference type="CDD" id="cd06558">
    <property type="entry name" value="crotonase-like"/>
    <property type="match status" value="1"/>
</dbReference>
<dbReference type="InterPro" id="IPR029045">
    <property type="entry name" value="ClpP/crotonase-like_dom_sf"/>
</dbReference>
<dbReference type="EC" id="5.3.3.18" evidence="2"/>
<dbReference type="EMBL" id="CP022416">
    <property type="protein sequence ID" value="ASM74386.1"/>
    <property type="molecule type" value="Genomic_DNA"/>
</dbReference>
<dbReference type="InterPro" id="IPR014748">
    <property type="entry name" value="Enoyl-CoA_hydra_C"/>
</dbReference>
<dbReference type="STRING" id="1402135.SAMN05444149_10698"/>
<name>A0A221K5X7_9RHOB</name>
<geneLocation type="plasmid" evidence="2 3">
    <name>pSMR1-1</name>
</geneLocation>
<dbReference type="PANTHER" id="PTHR43459:SF1">
    <property type="entry name" value="EG:BACN32G11.4 PROTEIN"/>
    <property type="match status" value="1"/>
</dbReference>
<keyword evidence="2" id="KW-0413">Isomerase</keyword>
<sequence length="269" mass="28466">MGDGAGQGGHNMTDKILIERAGAVTTLRLNDPATMNSLTPAMARELHELLVQEAKTARAIVLAGSARAFSTGANLKAAMPEDIANFDVGETLEQDYNPLMLAIRDSPVPLVSAVSGAAAGVGASIALLCDIIVAGRDAYFLEAFARIGLIPDGGATWLLTRAVGRVRAMEMMLLAEKIPASQAFDWGLITRLVDNGTVEATAIEIAQRLADGPSSSLALIRRAAWSAADSDFESTLGHERDWQKQAGETSDFAEGLAAFLEKRAPRFNT</sequence>
<dbReference type="SUPFAM" id="SSF52096">
    <property type="entry name" value="ClpP/crotonase"/>
    <property type="match status" value="1"/>
</dbReference>
<comment type="similarity">
    <text evidence="1">Belongs to the enoyl-CoA hydratase/isomerase family.</text>
</comment>
<accession>A0A221K5X7</accession>
<keyword evidence="2" id="KW-0614">Plasmid</keyword>
<evidence type="ECO:0000256" key="1">
    <source>
        <dbReference type="ARBA" id="ARBA00005254"/>
    </source>
</evidence>
<evidence type="ECO:0000313" key="3">
    <source>
        <dbReference type="Proteomes" id="UP000199754"/>
    </source>
</evidence>
<organism evidence="2 3">
    <name type="scientific">Pseudosulfitobacter pseudonitzschiae</name>
    <dbReference type="NCBI Taxonomy" id="1402135"/>
    <lineage>
        <taxon>Bacteria</taxon>
        <taxon>Pseudomonadati</taxon>
        <taxon>Pseudomonadota</taxon>
        <taxon>Alphaproteobacteria</taxon>
        <taxon>Rhodobacterales</taxon>
        <taxon>Roseobacteraceae</taxon>
        <taxon>Pseudosulfitobacter</taxon>
    </lineage>
</organism>
<reference evidence="2 3" key="1">
    <citation type="submission" date="2017-07" db="EMBL/GenBank/DDBJ databases">
        <title>Genome Sequence of Sulfitobacter pseudonitzschiae Strain SMR1 Isolated from a culture of the Diatom Skeletonema marinoi.</title>
        <authorList>
            <person name="Topel M."/>
            <person name="Pinder M.I.M."/>
            <person name="Johansson O.N."/>
            <person name="Kourtchenko O."/>
            <person name="Godhe A."/>
            <person name="Clarke A.K."/>
        </authorList>
    </citation>
    <scope>NUCLEOTIDE SEQUENCE [LARGE SCALE GENOMIC DNA]</scope>
    <source>
        <strain evidence="2 3">SMR1</strain>
        <plasmid evidence="2 3">pSMR1-1</plasmid>
    </source>
</reference>
<dbReference type="Gene3D" id="1.10.12.10">
    <property type="entry name" value="Lyase 2-enoyl-coa Hydratase, Chain A, domain 2"/>
    <property type="match status" value="1"/>
</dbReference>
<dbReference type="AlphaFoldDB" id="A0A221K5X7"/>
<proteinExistence type="inferred from homology"/>
<protein>
    <submittedName>
        <fullName evidence="2">1,2-epoxyphenylacetyl-CoA isomerase</fullName>
        <ecNumber evidence="2">5.3.3.18</ecNumber>
    </submittedName>
</protein>
<gene>
    <name evidence="2" type="primary">paaG</name>
    <name evidence="2" type="ORF">SULPSESMR1_04688</name>
</gene>
<dbReference type="PANTHER" id="PTHR43459">
    <property type="entry name" value="ENOYL-COA HYDRATASE"/>
    <property type="match status" value="1"/>
</dbReference>
<dbReference type="GO" id="GO:0016853">
    <property type="term" value="F:isomerase activity"/>
    <property type="evidence" value="ECO:0007669"/>
    <property type="project" value="UniProtKB-KW"/>
</dbReference>
<dbReference type="Pfam" id="PF00378">
    <property type="entry name" value="ECH_1"/>
    <property type="match status" value="1"/>
</dbReference>
<keyword evidence="3" id="KW-1185">Reference proteome</keyword>
<dbReference type="KEGG" id="spse:SULPSESMR1_04688"/>
<evidence type="ECO:0000313" key="2">
    <source>
        <dbReference type="EMBL" id="ASM74386.1"/>
    </source>
</evidence>
<dbReference type="Gene3D" id="3.90.226.10">
    <property type="entry name" value="2-enoyl-CoA Hydratase, Chain A, domain 1"/>
    <property type="match status" value="1"/>
</dbReference>
<dbReference type="Proteomes" id="UP000199754">
    <property type="component" value="Plasmid pSMR1-1"/>
</dbReference>